<reference evidence="2 3" key="1">
    <citation type="submission" date="2019-02" db="EMBL/GenBank/DDBJ databases">
        <title>Kribbella capetownensis sp. nov. and Kribbella speibonae sp. nov., isolated from soil.</title>
        <authorList>
            <person name="Curtis S.M."/>
            <person name="Norton I."/>
            <person name="Everest G.J."/>
            <person name="Meyers P.R."/>
        </authorList>
    </citation>
    <scope>NUCLEOTIDE SEQUENCE [LARGE SCALE GENOMIC DNA]</scope>
    <source>
        <strain evidence="2 3">YM53</strain>
    </source>
</reference>
<name>A0A4R0JM97_9ACTN</name>
<comment type="caution">
    <text evidence="2">The sequence shown here is derived from an EMBL/GenBank/DDBJ whole genome shotgun (WGS) entry which is preliminary data.</text>
</comment>
<feature type="transmembrane region" description="Helical" evidence="1">
    <location>
        <begin position="237"/>
        <end position="259"/>
    </location>
</feature>
<gene>
    <name evidence="2" type="ORF">E0H75_22210</name>
</gene>
<feature type="transmembrane region" description="Helical" evidence="1">
    <location>
        <begin position="31"/>
        <end position="53"/>
    </location>
</feature>
<dbReference type="PANTHER" id="PTHR36832:SF2">
    <property type="entry name" value="INTEGRAL MEMBRANE PROTEIN"/>
    <property type="match status" value="1"/>
</dbReference>
<feature type="transmembrane region" description="Helical" evidence="1">
    <location>
        <begin position="149"/>
        <end position="178"/>
    </location>
</feature>
<keyword evidence="1" id="KW-1133">Transmembrane helix</keyword>
<evidence type="ECO:0008006" key="4">
    <source>
        <dbReference type="Google" id="ProtNLM"/>
    </source>
</evidence>
<evidence type="ECO:0000313" key="2">
    <source>
        <dbReference type="EMBL" id="TCC47497.1"/>
    </source>
</evidence>
<feature type="transmembrane region" description="Helical" evidence="1">
    <location>
        <begin position="185"/>
        <end position="205"/>
    </location>
</feature>
<dbReference type="AlphaFoldDB" id="A0A4R0JM97"/>
<keyword evidence="1" id="KW-0472">Membrane</keyword>
<protein>
    <recommendedName>
        <fullName evidence="4">ABC-2 type transport system permease protein</fullName>
    </recommendedName>
</protein>
<dbReference type="EMBL" id="SJKD01000005">
    <property type="protein sequence ID" value="TCC47497.1"/>
    <property type="molecule type" value="Genomic_DNA"/>
</dbReference>
<dbReference type="InterPro" id="IPR010390">
    <property type="entry name" value="ABC-2_transporter-like"/>
</dbReference>
<dbReference type="Proteomes" id="UP000293342">
    <property type="component" value="Unassembled WGS sequence"/>
</dbReference>
<accession>A0A4R0JM97</accession>
<evidence type="ECO:0000313" key="3">
    <source>
        <dbReference type="Proteomes" id="UP000293342"/>
    </source>
</evidence>
<keyword evidence="1" id="KW-0812">Transmembrane</keyword>
<organism evidence="2 3">
    <name type="scientific">Kribbella capetownensis</name>
    <dbReference type="NCBI Taxonomy" id="1572659"/>
    <lineage>
        <taxon>Bacteria</taxon>
        <taxon>Bacillati</taxon>
        <taxon>Actinomycetota</taxon>
        <taxon>Actinomycetes</taxon>
        <taxon>Propionibacteriales</taxon>
        <taxon>Kribbellaceae</taxon>
        <taxon>Kribbella</taxon>
    </lineage>
</organism>
<dbReference type="Pfam" id="PF06182">
    <property type="entry name" value="ABC2_membrane_6"/>
    <property type="match status" value="1"/>
</dbReference>
<dbReference type="OrthoDB" id="62003at2"/>
<keyword evidence="3" id="KW-1185">Reference proteome</keyword>
<sequence>MPVDTLSTRLTGLRGFYRAGYQSVLAYRADLLFGIVGLVIQATLTVVVWRVLFTGHDQVAGIGSATAVAYAVLAACLQAVVMPWQFSSLPLRVMRGQIGVDMIRPRSLISQNLAQAGGTMVGRLPLGAAGLVTGLALGAVKAPHSVLDLLVSVVSMALGVANILTINLLVSMTAFWTLEIGGIMILYRFGSAFLSGALIPLWFMPEWLQPIISWLPFQAQIYAPLSIWFGTRHGADLVGTLALQLAWVMVLFLLLQLVWRRAVHRVVVLGG</sequence>
<dbReference type="RefSeq" id="WP_131515568.1">
    <property type="nucleotide sequence ID" value="NZ_SJKD01000005.1"/>
</dbReference>
<proteinExistence type="predicted"/>
<dbReference type="PANTHER" id="PTHR36832">
    <property type="entry name" value="SLR1174 PROTEIN-RELATED"/>
    <property type="match status" value="1"/>
</dbReference>
<feature type="transmembrane region" description="Helical" evidence="1">
    <location>
        <begin position="65"/>
        <end position="86"/>
    </location>
</feature>
<evidence type="ECO:0000256" key="1">
    <source>
        <dbReference type="SAM" id="Phobius"/>
    </source>
</evidence>